<name>M8BTZ9_AEGTA</name>
<sequence length="109" mass="12304">MGRADNPLITRGRTPEAVGPGIGYKWFSKEGVCNRNRDRDMEQECVARLCKFSPSRKQVFSVDELVVGGTRKEAQTTSCQYICKKFAYNRGGMVIVVNIKLSAFKIFTF</sequence>
<evidence type="ECO:0000313" key="1">
    <source>
        <dbReference type="EnsemblPlants" id="EMT10249"/>
    </source>
</evidence>
<organism evidence="1">
    <name type="scientific">Aegilops tauschii</name>
    <name type="common">Tausch's goatgrass</name>
    <name type="synonym">Aegilops squarrosa</name>
    <dbReference type="NCBI Taxonomy" id="37682"/>
    <lineage>
        <taxon>Eukaryota</taxon>
        <taxon>Viridiplantae</taxon>
        <taxon>Streptophyta</taxon>
        <taxon>Embryophyta</taxon>
        <taxon>Tracheophyta</taxon>
        <taxon>Spermatophyta</taxon>
        <taxon>Magnoliopsida</taxon>
        <taxon>Liliopsida</taxon>
        <taxon>Poales</taxon>
        <taxon>Poaceae</taxon>
        <taxon>BOP clade</taxon>
        <taxon>Pooideae</taxon>
        <taxon>Triticodae</taxon>
        <taxon>Triticeae</taxon>
        <taxon>Triticinae</taxon>
        <taxon>Aegilops</taxon>
    </lineage>
</organism>
<proteinExistence type="predicted"/>
<accession>M8BTZ9</accession>
<protein>
    <submittedName>
        <fullName evidence="1">Uncharacterized protein</fullName>
    </submittedName>
</protein>
<dbReference type="EnsemblPlants" id="EMT10249">
    <property type="protein sequence ID" value="EMT10249"/>
    <property type="gene ID" value="F775_06474"/>
</dbReference>
<dbReference type="AlphaFoldDB" id="M8BTZ9"/>
<reference evidence="1" key="1">
    <citation type="submission" date="2015-06" db="UniProtKB">
        <authorList>
            <consortium name="EnsemblPlants"/>
        </authorList>
    </citation>
    <scope>IDENTIFICATION</scope>
</reference>